<dbReference type="AlphaFoldDB" id="A0A1H5K581"/>
<organism evidence="1 2">
    <name type="scientific">Jiangella alba</name>
    <dbReference type="NCBI Taxonomy" id="561176"/>
    <lineage>
        <taxon>Bacteria</taxon>
        <taxon>Bacillati</taxon>
        <taxon>Actinomycetota</taxon>
        <taxon>Actinomycetes</taxon>
        <taxon>Jiangellales</taxon>
        <taxon>Jiangellaceae</taxon>
        <taxon>Jiangella</taxon>
    </lineage>
</organism>
<reference evidence="2" key="1">
    <citation type="submission" date="2016-10" db="EMBL/GenBank/DDBJ databases">
        <authorList>
            <person name="Varghese N."/>
            <person name="Submissions S."/>
        </authorList>
    </citation>
    <scope>NUCLEOTIDE SEQUENCE [LARGE SCALE GENOMIC DNA]</scope>
    <source>
        <strain evidence="2">DSM 45237</strain>
    </source>
</reference>
<evidence type="ECO:0000313" key="1">
    <source>
        <dbReference type="EMBL" id="SEE59972.1"/>
    </source>
</evidence>
<dbReference type="Proteomes" id="UP000181980">
    <property type="component" value="Unassembled WGS sequence"/>
</dbReference>
<proteinExistence type="predicted"/>
<accession>A0A1H5K581</accession>
<sequence>MAGDPDPYDSTLQVIETRITTLESGALASGETGAWTQEDMDKELAALRNDHAELNRHWQFATQTVADGEPARCGAACGEPCNCATARELFAKYL</sequence>
<gene>
    <name evidence="1" type="ORF">SAMN04488561_1901</name>
</gene>
<evidence type="ECO:0000313" key="2">
    <source>
        <dbReference type="Proteomes" id="UP000181980"/>
    </source>
</evidence>
<protein>
    <submittedName>
        <fullName evidence="1">Uncharacterized protein</fullName>
    </submittedName>
</protein>
<keyword evidence="2" id="KW-1185">Reference proteome</keyword>
<dbReference type="RefSeq" id="WP_069115467.1">
    <property type="nucleotide sequence ID" value="NZ_FNUC01000003.1"/>
</dbReference>
<dbReference type="OrthoDB" id="9981826at2"/>
<dbReference type="EMBL" id="FNUC01000003">
    <property type="protein sequence ID" value="SEE59972.1"/>
    <property type="molecule type" value="Genomic_DNA"/>
</dbReference>
<name>A0A1H5K581_9ACTN</name>